<dbReference type="AlphaFoldDB" id="A0A9W7IKK4"/>
<dbReference type="SUPFAM" id="SSF48264">
    <property type="entry name" value="Cytochrome P450"/>
    <property type="match status" value="1"/>
</dbReference>
<dbReference type="Gene3D" id="1.10.630.10">
    <property type="entry name" value="Cytochrome P450"/>
    <property type="match status" value="1"/>
</dbReference>
<comment type="similarity">
    <text evidence="2 9">Belongs to the cytochrome P450 family.</text>
</comment>
<dbReference type="PANTHER" id="PTHR47944:SF5">
    <property type="entry name" value="CYTOCHROME P450 71A1-LIKE"/>
    <property type="match status" value="1"/>
</dbReference>
<evidence type="ECO:0000313" key="12">
    <source>
        <dbReference type="Proteomes" id="UP001165190"/>
    </source>
</evidence>
<accession>A0A9W7IKK4</accession>
<dbReference type="GO" id="GO:0005506">
    <property type="term" value="F:iron ion binding"/>
    <property type="evidence" value="ECO:0007669"/>
    <property type="project" value="InterPro"/>
</dbReference>
<keyword evidence="3 8" id="KW-0349">Heme</keyword>
<gene>
    <name evidence="11" type="ORF">HRI_003453800</name>
</gene>
<dbReference type="GO" id="GO:0016705">
    <property type="term" value="F:oxidoreductase activity, acting on paired donors, with incorporation or reduction of molecular oxygen"/>
    <property type="evidence" value="ECO:0007669"/>
    <property type="project" value="InterPro"/>
</dbReference>
<comment type="cofactor">
    <cofactor evidence="1 8">
        <name>heme</name>
        <dbReference type="ChEBI" id="CHEBI:30413"/>
    </cofactor>
</comment>
<keyword evidence="10" id="KW-0812">Transmembrane</keyword>
<dbReference type="OrthoDB" id="2789670at2759"/>
<name>A0A9W7IKK4_HIBTR</name>
<evidence type="ECO:0000313" key="11">
    <source>
        <dbReference type="EMBL" id="GMI97845.1"/>
    </source>
</evidence>
<keyword evidence="4 8" id="KW-0479">Metal-binding</keyword>
<dbReference type="Pfam" id="PF00067">
    <property type="entry name" value="p450"/>
    <property type="match status" value="1"/>
</dbReference>
<dbReference type="GO" id="GO:0004497">
    <property type="term" value="F:monooxygenase activity"/>
    <property type="evidence" value="ECO:0007669"/>
    <property type="project" value="UniProtKB-KW"/>
</dbReference>
<protein>
    <submittedName>
        <fullName evidence="11">TRANSPARENT TESTA 7, CYTOCHROME P450 75B1</fullName>
    </submittedName>
</protein>
<organism evidence="11 12">
    <name type="scientific">Hibiscus trionum</name>
    <name type="common">Flower of an hour</name>
    <dbReference type="NCBI Taxonomy" id="183268"/>
    <lineage>
        <taxon>Eukaryota</taxon>
        <taxon>Viridiplantae</taxon>
        <taxon>Streptophyta</taxon>
        <taxon>Embryophyta</taxon>
        <taxon>Tracheophyta</taxon>
        <taxon>Spermatophyta</taxon>
        <taxon>Magnoliopsida</taxon>
        <taxon>eudicotyledons</taxon>
        <taxon>Gunneridae</taxon>
        <taxon>Pentapetalae</taxon>
        <taxon>rosids</taxon>
        <taxon>malvids</taxon>
        <taxon>Malvales</taxon>
        <taxon>Malvaceae</taxon>
        <taxon>Malvoideae</taxon>
        <taxon>Hibiscus</taxon>
    </lineage>
</organism>
<evidence type="ECO:0000256" key="4">
    <source>
        <dbReference type="ARBA" id="ARBA00022723"/>
    </source>
</evidence>
<dbReference type="Proteomes" id="UP001165190">
    <property type="component" value="Unassembled WGS sequence"/>
</dbReference>
<evidence type="ECO:0000256" key="8">
    <source>
        <dbReference type="PIRSR" id="PIRSR602401-1"/>
    </source>
</evidence>
<evidence type="ECO:0000256" key="7">
    <source>
        <dbReference type="ARBA" id="ARBA00023033"/>
    </source>
</evidence>
<dbReference type="InterPro" id="IPR036396">
    <property type="entry name" value="Cyt_P450_sf"/>
</dbReference>
<keyword evidence="10" id="KW-0472">Membrane</keyword>
<keyword evidence="12" id="KW-1185">Reference proteome</keyword>
<evidence type="ECO:0000256" key="3">
    <source>
        <dbReference type="ARBA" id="ARBA00022617"/>
    </source>
</evidence>
<dbReference type="PRINTS" id="PR00385">
    <property type="entry name" value="P450"/>
</dbReference>
<feature type="transmembrane region" description="Helical" evidence="10">
    <location>
        <begin position="6"/>
        <end position="27"/>
    </location>
</feature>
<dbReference type="InterPro" id="IPR002401">
    <property type="entry name" value="Cyt_P450_E_grp-I"/>
</dbReference>
<evidence type="ECO:0000256" key="10">
    <source>
        <dbReference type="SAM" id="Phobius"/>
    </source>
</evidence>
<feature type="binding site" description="axial binding residue" evidence="8">
    <location>
        <position position="452"/>
    </location>
    <ligand>
        <name>heme</name>
        <dbReference type="ChEBI" id="CHEBI:30413"/>
    </ligand>
    <ligandPart>
        <name>Fe</name>
        <dbReference type="ChEBI" id="CHEBI:18248"/>
    </ligandPart>
</feature>
<evidence type="ECO:0000256" key="6">
    <source>
        <dbReference type="ARBA" id="ARBA00023004"/>
    </source>
</evidence>
<keyword evidence="7 9" id="KW-0503">Monooxygenase</keyword>
<dbReference type="PANTHER" id="PTHR47944">
    <property type="entry name" value="CYTOCHROME P450 98A9"/>
    <property type="match status" value="1"/>
</dbReference>
<dbReference type="InterPro" id="IPR017972">
    <property type="entry name" value="Cyt_P450_CS"/>
</dbReference>
<keyword evidence="10" id="KW-1133">Transmembrane helix</keyword>
<keyword evidence="5 9" id="KW-0560">Oxidoreductase</keyword>
<evidence type="ECO:0000256" key="5">
    <source>
        <dbReference type="ARBA" id="ARBA00023002"/>
    </source>
</evidence>
<dbReference type="EMBL" id="BSYR01000030">
    <property type="protein sequence ID" value="GMI97845.1"/>
    <property type="molecule type" value="Genomic_DNA"/>
</dbReference>
<reference evidence="11" key="1">
    <citation type="submission" date="2023-05" db="EMBL/GenBank/DDBJ databases">
        <title>Genome and transcriptome analyses reveal genes involved in the formation of fine ridges on petal epidermal cells in Hibiscus trionum.</title>
        <authorList>
            <person name="Koshimizu S."/>
            <person name="Masuda S."/>
            <person name="Ishii T."/>
            <person name="Shirasu K."/>
            <person name="Hoshino A."/>
            <person name="Arita M."/>
        </authorList>
    </citation>
    <scope>NUCLEOTIDE SEQUENCE</scope>
    <source>
        <strain evidence="11">Hamamatsu line</strain>
    </source>
</reference>
<dbReference type="PROSITE" id="PS00086">
    <property type="entry name" value="CYTOCHROME_P450"/>
    <property type="match status" value="1"/>
</dbReference>
<dbReference type="InterPro" id="IPR001128">
    <property type="entry name" value="Cyt_P450"/>
</dbReference>
<dbReference type="FunFam" id="1.10.630.10:FF:000038">
    <property type="entry name" value="Cytochrome P450 84A1"/>
    <property type="match status" value="1"/>
</dbReference>
<evidence type="ECO:0000256" key="1">
    <source>
        <dbReference type="ARBA" id="ARBA00001971"/>
    </source>
</evidence>
<dbReference type="CDD" id="cd20618">
    <property type="entry name" value="CYP71_clan"/>
    <property type="match status" value="1"/>
</dbReference>
<keyword evidence="6 8" id="KW-0408">Iron</keyword>
<dbReference type="PRINTS" id="PR00463">
    <property type="entry name" value="EP450I"/>
</dbReference>
<evidence type="ECO:0000256" key="2">
    <source>
        <dbReference type="ARBA" id="ARBA00010617"/>
    </source>
</evidence>
<proteinExistence type="inferred from homology"/>
<evidence type="ECO:0000256" key="9">
    <source>
        <dbReference type="RuleBase" id="RU000461"/>
    </source>
</evidence>
<comment type="caution">
    <text evidence="11">The sequence shown here is derived from an EMBL/GenBank/DDBJ whole genome shotgun (WGS) entry which is preliminary data.</text>
</comment>
<dbReference type="GO" id="GO:0020037">
    <property type="term" value="F:heme binding"/>
    <property type="evidence" value="ECO:0007669"/>
    <property type="project" value="InterPro"/>
</dbReference>
<sequence>MDSISWLVLSIALLSSLPFLSIIFTALRCKQLKFAPGPKPWPIIGNLNLIGSLPHRSLHELSRRYGPLMHLKFGSYPVVIASSGEMAKEFLKTHDQIFASRPKTAAGKYVTYNYSDMLFAPYGPHWRQARKIYLKELFSPKRLEFFEFIRVEEMRALVSRLYGSSGKPVLLREQLLYFSLCIMSRMVLGKKRFSVFGDGRLGSKPILTPHEFQEMIDEVLLLNGVFHIGDWIPWLEFLDLQGYLKRMKDLKKKLDRFLNHVFDEHKRRKTELCNDFVAHDMVDLLLQLAEDPDLDVKLTYDALRGLTLDLMAGGTDTAAITVEWAISELVKQPHLIRQATEELDKVIGRERWAEEKDIPQLPFLDAIIKETLRKYPVAPLLAPHLAMEDCNVAGYDIRKGTRVFVNAWSIGRDPSVWEQPDKFRPERFVGRNIDVKGQNFEMLPFGAGRRMCPGYNLGLKMVQLSMANLLQGFNWKLPENAKVEDLNMEEACGLTLPRKFPLVAVMEPRLPLHLYKI</sequence>